<dbReference type="PANTHER" id="PTHR42818:SF1">
    <property type="entry name" value="SULFOPYRUVATE DECARBOXYLASE"/>
    <property type="match status" value="1"/>
</dbReference>
<dbReference type="GO" id="GO:0030976">
    <property type="term" value="F:thiamine pyrophosphate binding"/>
    <property type="evidence" value="ECO:0007669"/>
    <property type="project" value="InterPro"/>
</dbReference>
<evidence type="ECO:0000256" key="2">
    <source>
        <dbReference type="ARBA" id="ARBA00023239"/>
    </source>
</evidence>
<sequence length="162" mass="17851">MFSGPQIVDTLKSLGITHVVWLPDSTFGAWEAALNDAEGLELIRVCREGEAWSIAAGLHMGGAQPLVIIQCTGLFESGDALRNAIYDYQLPLFALVGYRSFLNQDAIPNDSARVFTEPILQAWQLKYRLIDAPDKLPELVELYEECQRDGSPGVALIAEGRM</sequence>
<dbReference type="PANTHER" id="PTHR42818">
    <property type="entry name" value="SULFOPYRUVATE DECARBOXYLASE SUBUNIT ALPHA"/>
    <property type="match status" value="1"/>
</dbReference>
<dbReference type="Proteomes" id="UP000319383">
    <property type="component" value="Chromosome"/>
</dbReference>
<reference evidence="4 5" key="1">
    <citation type="submission" date="2019-02" db="EMBL/GenBank/DDBJ databases">
        <title>Deep-cultivation of Planctomycetes and their phenomic and genomic characterization uncovers novel biology.</title>
        <authorList>
            <person name="Wiegand S."/>
            <person name="Jogler M."/>
            <person name="Boedeker C."/>
            <person name="Pinto D."/>
            <person name="Vollmers J."/>
            <person name="Rivas-Marin E."/>
            <person name="Kohn T."/>
            <person name="Peeters S.H."/>
            <person name="Heuer A."/>
            <person name="Rast P."/>
            <person name="Oberbeckmann S."/>
            <person name="Bunk B."/>
            <person name="Jeske O."/>
            <person name="Meyerdierks A."/>
            <person name="Storesund J.E."/>
            <person name="Kallscheuer N."/>
            <person name="Luecker S."/>
            <person name="Lage O.M."/>
            <person name="Pohl T."/>
            <person name="Merkel B.J."/>
            <person name="Hornburger P."/>
            <person name="Mueller R.-W."/>
            <person name="Bruemmer F."/>
            <person name="Labrenz M."/>
            <person name="Spormann A.M."/>
            <person name="Op den Camp H."/>
            <person name="Overmann J."/>
            <person name="Amann R."/>
            <person name="Jetten M.S.M."/>
            <person name="Mascher T."/>
            <person name="Medema M.H."/>
            <person name="Devos D.P."/>
            <person name="Kaster A.-K."/>
            <person name="Ovreas L."/>
            <person name="Rohde M."/>
            <person name="Galperin M.Y."/>
            <person name="Jogler C."/>
        </authorList>
    </citation>
    <scope>NUCLEOTIDE SEQUENCE [LARGE SCALE GENOMIC DNA]</scope>
    <source>
        <strain evidence="4 5">Mal52</strain>
    </source>
</reference>
<keyword evidence="2" id="KW-0456">Lyase</keyword>
<feature type="domain" description="Thiamine pyrophosphate enzyme N-terminal TPP-binding" evidence="3">
    <location>
        <begin position="6"/>
        <end position="104"/>
    </location>
</feature>
<keyword evidence="1" id="KW-0210">Decarboxylase</keyword>
<dbReference type="InterPro" id="IPR012001">
    <property type="entry name" value="Thiamin_PyroP_enz_TPP-bd_dom"/>
</dbReference>
<organism evidence="4 5">
    <name type="scientific">Symmachiella dynata</name>
    <dbReference type="NCBI Taxonomy" id="2527995"/>
    <lineage>
        <taxon>Bacteria</taxon>
        <taxon>Pseudomonadati</taxon>
        <taxon>Planctomycetota</taxon>
        <taxon>Planctomycetia</taxon>
        <taxon>Planctomycetales</taxon>
        <taxon>Planctomycetaceae</taxon>
        <taxon>Symmachiella</taxon>
    </lineage>
</organism>
<evidence type="ECO:0000313" key="5">
    <source>
        <dbReference type="Proteomes" id="UP000319383"/>
    </source>
</evidence>
<dbReference type="InterPro" id="IPR029061">
    <property type="entry name" value="THDP-binding"/>
</dbReference>
<dbReference type="SUPFAM" id="SSF52518">
    <property type="entry name" value="Thiamin diphosphate-binding fold (THDP-binding)"/>
    <property type="match status" value="1"/>
</dbReference>
<dbReference type="GO" id="GO:0016831">
    <property type="term" value="F:carboxy-lyase activity"/>
    <property type="evidence" value="ECO:0007669"/>
    <property type="project" value="UniProtKB-KW"/>
</dbReference>
<dbReference type="Gene3D" id="3.40.50.970">
    <property type="match status" value="1"/>
</dbReference>
<keyword evidence="5" id="KW-1185">Reference proteome</keyword>
<dbReference type="InterPro" id="IPR051818">
    <property type="entry name" value="TPP_dependent_decarboxylase"/>
</dbReference>
<dbReference type="RefSeq" id="WP_145378428.1">
    <property type="nucleotide sequence ID" value="NZ_CP036276.1"/>
</dbReference>
<dbReference type="KEGG" id="sdyn:Mal52_43880"/>
<gene>
    <name evidence="4" type="ORF">Mal52_43880</name>
</gene>
<dbReference type="AlphaFoldDB" id="A0A517ZTT3"/>
<evidence type="ECO:0000259" key="3">
    <source>
        <dbReference type="Pfam" id="PF02776"/>
    </source>
</evidence>
<proteinExistence type="predicted"/>
<name>A0A517ZTT3_9PLAN</name>
<evidence type="ECO:0000256" key="1">
    <source>
        <dbReference type="ARBA" id="ARBA00022793"/>
    </source>
</evidence>
<dbReference type="Pfam" id="PF02776">
    <property type="entry name" value="TPP_enzyme_N"/>
    <property type="match status" value="1"/>
</dbReference>
<evidence type="ECO:0000313" key="4">
    <source>
        <dbReference type="EMBL" id="QDU45891.1"/>
    </source>
</evidence>
<protein>
    <recommendedName>
        <fullName evidence="3">Thiamine pyrophosphate enzyme N-terminal TPP-binding domain-containing protein</fullName>
    </recommendedName>
</protein>
<dbReference type="EMBL" id="CP036276">
    <property type="protein sequence ID" value="QDU45891.1"/>
    <property type="molecule type" value="Genomic_DNA"/>
</dbReference>
<accession>A0A517ZTT3</accession>